<dbReference type="AlphaFoldDB" id="A0A3A1YY38"/>
<dbReference type="GO" id="GO:0015562">
    <property type="term" value="F:efflux transmembrane transporter activity"/>
    <property type="evidence" value="ECO:0007669"/>
    <property type="project" value="InterPro"/>
</dbReference>
<name>A0A3A1YY38_9BURK</name>
<comment type="subcellular location">
    <subcellularLocation>
        <location evidence="1">Cell outer membrane</location>
    </subcellularLocation>
</comment>
<evidence type="ECO:0000256" key="6">
    <source>
        <dbReference type="ARBA" id="ARBA00023136"/>
    </source>
</evidence>
<keyword evidence="6" id="KW-0472">Membrane</keyword>
<keyword evidence="8" id="KW-0732">Signal</keyword>
<dbReference type="Gene3D" id="1.20.1600.10">
    <property type="entry name" value="Outer membrane efflux proteins (OEP)"/>
    <property type="match status" value="1"/>
</dbReference>
<dbReference type="RefSeq" id="WP_114421314.1">
    <property type="nucleotide sequence ID" value="NZ_NQYH01000001.1"/>
</dbReference>
<keyword evidence="3" id="KW-0813">Transport</keyword>
<organism evidence="9 10">
    <name type="scientific">Neopusillimonas maritima</name>
    <dbReference type="NCBI Taxonomy" id="2026239"/>
    <lineage>
        <taxon>Bacteria</taxon>
        <taxon>Pseudomonadati</taxon>
        <taxon>Pseudomonadota</taxon>
        <taxon>Betaproteobacteria</taxon>
        <taxon>Burkholderiales</taxon>
        <taxon>Alcaligenaceae</taxon>
        <taxon>Neopusillimonas</taxon>
    </lineage>
</organism>
<evidence type="ECO:0008006" key="11">
    <source>
        <dbReference type="Google" id="ProtNLM"/>
    </source>
</evidence>
<dbReference type="GO" id="GO:0015288">
    <property type="term" value="F:porin activity"/>
    <property type="evidence" value="ECO:0007669"/>
    <property type="project" value="TreeGrafter"/>
</dbReference>
<evidence type="ECO:0000313" key="9">
    <source>
        <dbReference type="EMBL" id="RIY42229.1"/>
    </source>
</evidence>
<evidence type="ECO:0000256" key="8">
    <source>
        <dbReference type="SAM" id="SignalP"/>
    </source>
</evidence>
<evidence type="ECO:0000256" key="4">
    <source>
        <dbReference type="ARBA" id="ARBA00022452"/>
    </source>
</evidence>
<sequence length="443" mass="47715">MATGRLRSFGLFFVLNALLLPFAGAQTQDLLQVWTKALERDPILAAAEANRAAQSEKTPQARALLLPYITASTGVETDDIRSTSLNQSSTDNRAVWALTLTQPIIDVGLWDTYRATEYIAQSATLAVQQAWQDLTLRVTQAYFNVLAAQDTLKSLDAQKQAIMNQLDAAKRGFELGSATIADTYEAQARLDLINAGEIQAFNALQLAQDALAGIISERPVELARLQSTVSLPPPQPARLDDWTTQAAQASLEVAQAELSTRLAAKQIHIAQSEHYPTVDFYAQSGSSSDRGTFGPRAGPRSVETTVGVQLSIPLFAGGGISSRVREQTSLLQKARYELESTRRQAVQATQAFFSGVVSGLARVSALQAAEASSRASLEANQTGYEVGVRVNIDVLNAQQQLYETQRALADARYATLLNGLRLKAAGGILTADDIIAINNLLAP</sequence>
<feature type="chain" id="PRO_5017425949" description="Channel protein TolC" evidence="8">
    <location>
        <begin position="26"/>
        <end position="443"/>
    </location>
</feature>
<dbReference type="Proteomes" id="UP000266206">
    <property type="component" value="Unassembled WGS sequence"/>
</dbReference>
<dbReference type="PANTHER" id="PTHR30026">
    <property type="entry name" value="OUTER MEMBRANE PROTEIN TOLC"/>
    <property type="match status" value="1"/>
</dbReference>
<dbReference type="EMBL" id="NQYH01000001">
    <property type="protein sequence ID" value="RIY42229.1"/>
    <property type="molecule type" value="Genomic_DNA"/>
</dbReference>
<keyword evidence="4" id="KW-1134">Transmembrane beta strand</keyword>
<evidence type="ECO:0000256" key="1">
    <source>
        <dbReference type="ARBA" id="ARBA00004442"/>
    </source>
</evidence>
<evidence type="ECO:0000256" key="2">
    <source>
        <dbReference type="ARBA" id="ARBA00007613"/>
    </source>
</evidence>
<evidence type="ECO:0000313" key="10">
    <source>
        <dbReference type="Proteomes" id="UP000266206"/>
    </source>
</evidence>
<dbReference type="InterPro" id="IPR010130">
    <property type="entry name" value="T1SS_OMP_TolC"/>
</dbReference>
<gene>
    <name evidence="9" type="ORF">CJP73_01970</name>
</gene>
<evidence type="ECO:0000256" key="7">
    <source>
        <dbReference type="ARBA" id="ARBA00023237"/>
    </source>
</evidence>
<dbReference type="GO" id="GO:1990281">
    <property type="term" value="C:efflux pump complex"/>
    <property type="evidence" value="ECO:0007669"/>
    <property type="project" value="TreeGrafter"/>
</dbReference>
<evidence type="ECO:0000256" key="3">
    <source>
        <dbReference type="ARBA" id="ARBA00022448"/>
    </source>
</evidence>
<comment type="caution">
    <text evidence="9">The sequence shown here is derived from an EMBL/GenBank/DDBJ whole genome shotgun (WGS) entry which is preliminary data.</text>
</comment>
<dbReference type="SUPFAM" id="SSF56954">
    <property type="entry name" value="Outer membrane efflux proteins (OEP)"/>
    <property type="match status" value="1"/>
</dbReference>
<dbReference type="NCBIfam" id="TIGR01844">
    <property type="entry name" value="type_I_sec_TolC"/>
    <property type="match status" value="1"/>
</dbReference>
<dbReference type="Pfam" id="PF02321">
    <property type="entry name" value="OEP"/>
    <property type="match status" value="2"/>
</dbReference>
<dbReference type="InterPro" id="IPR003423">
    <property type="entry name" value="OMP_efflux"/>
</dbReference>
<dbReference type="InterPro" id="IPR051906">
    <property type="entry name" value="TolC-like"/>
</dbReference>
<accession>A0A3A1YY38</accession>
<keyword evidence="5" id="KW-0812">Transmembrane</keyword>
<dbReference type="PANTHER" id="PTHR30026:SF20">
    <property type="entry name" value="OUTER MEMBRANE PROTEIN TOLC"/>
    <property type="match status" value="1"/>
</dbReference>
<protein>
    <recommendedName>
        <fullName evidence="11">Channel protein TolC</fullName>
    </recommendedName>
</protein>
<evidence type="ECO:0000256" key="5">
    <source>
        <dbReference type="ARBA" id="ARBA00022692"/>
    </source>
</evidence>
<proteinExistence type="inferred from homology"/>
<reference evidence="9 10" key="1">
    <citation type="submission" date="2017-08" db="EMBL/GenBank/DDBJ databases">
        <title>Pusillimonas indicus sp. nov., a member of the family Alcaligenaceae isolated from surface seawater.</title>
        <authorList>
            <person name="Li J."/>
        </authorList>
    </citation>
    <scope>NUCLEOTIDE SEQUENCE [LARGE SCALE GENOMIC DNA]</scope>
    <source>
        <strain evidence="9 10">L52-1-41</strain>
    </source>
</reference>
<keyword evidence="7" id="KW-0998">Cell outer membrane</keyword>
<dbReference type="OrthoDB" id="9813458at2"/>
<dbReference type="GO" id="GO:0009279">
    <property type="term" value="C:cell outer membrane"/>
    <property type="evidence" value="ECO:0007669"/>
    <property type="project" value="UniProtKB-SubCell"/>
</dbReference>
<feature type="signal peptide" evidence="8">
    <location>
        <begin position="1"/>
        <end position="25"/>
    </location>
</feature>
<comment type="similarity">
    <text evidence="2">Belongs to the outer membrane factor (OMF) (TC 1.B.17) family.</text>
</comment>